<dbReference type="Proteomes" id="UP000007050">
    <property type="component" value="Chromosome"/>
</dbReference>
<reference evidence="1 2" key="2">
    <citation type="submission" date="2010-03" db="EMBL/GenBank/DDBJ databases">
        <authorList>
            <person name="Pajon A."/>
        </authorList>
    </citation>
    <scope>NUCLEOTIDE SEQUENCE [LARGE SCALE GENOMIC DNA]</scope>
    <source>
        <strain evidence="1 2">V10Sc8a</strain>
    </source>
</reference>
<proteinExistence type="predicted"/>
<accession>D4MIM3</accession>
<reference evidence="1 2" key="1">
    <citation type="submission" date="2010-03" db="EMBL/GenBank/DDBJ databases">
        <title>The genome sequence of Eubacterium siraeum V10Sc8a.</title>
        <authorList>
            <consortium name="metaHIT consortium -- http://www.metahit.eu/"/>
            <person name="Pajon A."/>
            <person name="Turner K."/>
            <person name="Parkhill J."/>
            <person name="Duncan S."/>
            <person name="Flint H."/>
        </authorList>
    </citation>
    <scope>NUCLEOTIDE SEQUENCE [LARGE SCALE GENOMIC DNA]</scope>
    <source>
        <strain evidence="1 2">V10Sc8a</strain>
    </source>
</reference>
<dbReference type="KEGG" id="esr:ES1_04690"/>
<dbReference type="HOGENOM" id="CLU_210934_0_0_9"/>
<evidence type="ECO:0000313" key="1">
    <source>
        <dbReference type="EMBL" id="CBL33606.1"/>
    </source>
</evidence>
<dbReference type="BioCyc" id="ESIR717961:G136L-372-MONOMER"/>
<protein>
    <submittedName>
        <fullName evidence="1">Uncharacterized protein</fullName>
    </submittedName>
</protein>
<dbReference type="AlphaFoldDB" id="D4MIM3"/>
<name>D4MIM3_9FIRM</name>
<sequence>MAHLSLSQDEVWLMPFGLLMDLWECHKQFMGIARPKQVLTIDDVIPYGI</sequence>
<organism evidence="1 2">
    <name type="scientific">[Eubacterium] siraeum V10Sc8a</name>
    <dbReference type="NCBI Taxonomy" id="717961"/>
    <lineage>
        <taxon>Bacteria</taxon>
        <taxon>Bacillati</taxon>
        <taxon>Bacillota</taxon>
        <taxon>Clostridia</taxon>
        <taxon>Eubacteriales</taxon>
        <taxon>Oscillospiraceae</taxon>
        <taxon>Oscillospiraceae incertae sedis</taxon>
    </lineage>
</organism>
<dbReference type="EMBL" id="FP929059">
    <property type="protein sequence ID" value="CBL33606.1"/>
    <property type="molecule type" value="Genomic_DNA"/>
</dbReference>
<evidence type="ECO:0000313" key="2">
    <source>
        <dbReference type="Proteomes" id="UP000007050"/>
    </source>
</evidence>
<gene>
    <name evidence="1" type="ORF">ES1_04690</name>
</gene>